<gene>
    <name evidence="1" type="ORF">M747DRAFT_149843</name>
</gene>
<name>A0A370CBN3_ASPNG</name>
<evidence type="ECO:0008006" key="3">
    <source>
        <dbReference type="Google" id="ProtNLM"/>
    </source>
</evidence>
<dbReference type="Proteomes" id="UP000253845">
    <property type="component" value="Unassembled WGS sequence"/>
</dbReference>
<evidence type="ECO:0000313" key="1">
    <source>
        <dbReference type="EMBL" id="RDH23413.1"/>
    </source>
</evidence>
<organism evidence="1 2">
    <name type="scientific">Aspergillus niger ATCC 13496</name>
    <dbReference type="NCBI Taxonomy" id="1353008"/>
    <lineage>
        <taxon>Eukaryota</taxon>
        <taxon>Fungi</taxon>
        <taxon>Dikarya</taxon>
        <taxon>Ascomycota</taxon>
        <taxon>Pezizomycotina</taxon>
        <taxon>Eurotiomycetes</taxon>
        <taxon>Eurotiomycetidae</taxon>
        <taxon>Eurotiales</taxon>
        <taxon>Aspergillaceae</taxon>
        <taxon>Aspergillus</taxon>
        <taxon>Aspergillus subgen. Circumdati</taxon>
    </lineage>
</organism>
<accession>A0A370CBN3</accession>
<proteinExistence type="predicted"/>
<evidence type="ECO:0000313" key="2">
    <source>
        <dbReference type="Proteomes" id="UP000253845"/>
    </source>
</evidence>
<dbReference type="AlphaFoldDB" id="A0A370CBN3"/>
<sequence>MFDNLEELQTDKPKLKQRSSNSIYLTFRKQKPPHISLKMKLVSLVLAALAATTVQAAALQRWCVLPGQPCNMIKRAADASGEVKRSADALAEAIADATPETLQRWCVLPGQPCNKIKRAVEAGSEVKRSADAFAEAMADIDESDFQ</sequence>
<dbReference type="EMBL" id="KZ851904">
    <property type="protein sequence ID" value="RDH23413.1"/>
    <property type="molecule type" value="Genomic_DNA"/>
</dbReference>
<dbReference type="VEuPathDB" id="FungiDB:M747DRAFT_149843"/>
<reference evidence="1 2" key="1">
    <citation type="submission" date="2018-07" db="EMBL/GenBank/DDBJ databases">
        <title>Section-level genome sequencing of Aspergillus section Nigri to investigate inter- and intra-species variation.</title>
        <authorList>
            <consortium name="DOE Joint Genome Institute"/>
            <person name="Vesth T.C."/>
            <person name="Nybo J.L."/>
            <person name="Theobald S."/>
            <person name="Frisvad J.C."/>
            <person name="Larsen T.O."/>
            <person name="Nielsen K.F."/>
            <person name="Hoof J.B."/>
            <person name="Brandl J."/>
            <person name="Salamov A."/>
            <person name="Riley R."/>
            <person name="Gladden J.M."/>
            <person name="Phatale P."/>
            <person name="Nielsen M.T."/>
            <person name="Lyhne E.K."/>
            <person name="Kogle M.E."/>
            <person name="Strasser K."/>
            <person name="McDonnell E."/>
            <person name="Barry K."/>
            <person name="Clum A."/>
            <person name="Chen C."/>
            <person name="Nolan M."/>
            <person name="Sandor L."/>
            <person name="Kuo A."/>
            <person name="Lipzen A."/>
            <person name="Hainaut M."/>
            <person name="Drula E."/>
            <person name="Tsang A."/>
            <person name="Magnuson J.K."/>
            <person name="Henrissat B."/>
            <person name="Wiebenga A."/>
            <person name="Simmons B.A."/>
            <person name="Makela M.R."/>
            <person name="De vries R.P."/>
            <person name="Grigoriev I.V."/>
            <person name="Mortensen U.H."/>
            <person name="Baker S.E."/>
            <person name="Andersen M.R."/>
        </authorList>
    </citation>
    <scope>NUCLEOTIDE SEQUENCE [LARGE SCALE GENOMIC DNA]</scope>
    <source>
        <strain evidence="1 2">ATCC 13496</strain>
    </source>
</reference>
<protein>
    <recommendedName>
        <fullName evidence="3">Mating alpha-pheromone PpgA</fullName>
    </recommendedName>
</protein>